<proteinExistence type="predicted"/>
<keyword evidence="3" id="KW-1133">Transmembrane helix</keyword>
<keyword evidence="2" id="KW-0677">Repeat</keyword>
<dbReference type="Pfam" id="PF13855">
    <property type="entry name" value="LRR_8"/>
    <property type="match status" value="1"/>
</dbReference>
<evidence type="ECO:0000256" key="1">
    <source>
        <dbReference type="ARBA" id="ARBA00022614"/>
    </source>
</evidence>
<name>A0A9J6BDB3_POLVA</name>
<evidence type="ECO:0000313" key="5">
    <source>
        <dbReference type="EMBL" id="KAG5667523.1"/>
    </source>
</evidence>
<organism evidence="5 6">
    <name type="scientific">Polypedilum vanderplanki</name>
    <name type="common">Sleeping chironomid midge</name>
    <dbReference type="NCBI Taxonomy" id="319348"/>
    <lineage>
        <taxon>Eukaryota</taxon>
        <taxon>Metazoa</taxon>
        <taxon>Ecdysozoa</taxon>
        <taxon>Arthropoda</taxon>
        <taxon>Hexapoda</taxon>
        <taxon>Insecta</taxon>
        <taxon>Pterygota</taxon>
        <taxon>Neoptera</taxon>
        <taxon>Endopterygota</taxon>
        <taxon>Diptera</taxon>
        <taxon>Nematocera</taxon>
        <taxon>Chironomoidea</taxon>
        <taxon>Chironomidae</taxon>
        <taxon>Chironominae</taxon>
        <taxon>Polypedilum</taxon>
        <taxon>Polypedilum</taxon>
    </lineage>
</organism>
<keyword evidence="1" id="KW-0433">Leucine-rich repeat</keyword>
<keyword evidence="6" id="KW-1185">Reference proteome</keyword>
<dbReference type="AlphaFoldDB" id="A0A9J6BDB3"/>
<evidence type="ECO:0000256" key="4">
    <source>
        <dbReference type="SAM" id="SignalP"/>
    </source>
</evidence>
<dbReference type="InterPro" id="IPR001611">
    <property type="entry name" value="Leu-rich_rpt"/>
</dbReference>
<dbReference type="Gene3D" id="3.80.10.10">
    <property type="entry name" value="Ribonuclease Inhibitor"/>
    <property type="match status" value="1"/>
</dbReference>
<keyword evidence="3" id="KW-0812">Transmembrane</keyword>
<feature type="signal peptide" evidence="4">
    <location>
        <begin position="1"/>
        <end position="16"/>
    </location>
</feature>
<comment type="caution">
    <text evidence="5">The sequence shown here is derived from an EMBL/GenBank/DDBJ whole genome shotgun (WGS) entry which is preliminary data.</text>
</comment>
<dbReference type="OrthoDB" id="694479at2759"/>
<dbReference type="Proteomes" id="UP001107558">
    <property type="component" value="Chromosome 4"/>
</dbReference>
<feature type="chain" id="PRO_5039934594" evidence="4">
    <location>
        <begin position="17"/>
        <end position="341"/>
    </location>
</feature>
<reference evidence="5" key="1">
    <citation type="submission" date="2021-03" db="EMBL/GenBank/DDBJ databases">
        <title>Chromosome level genome of the anhydrobiotic midge Polypedilum vanderplanki.</title>
        <authorList>
            <person name="Yoshida Y."/>
            <person name="Kikawada T."/>
            <person name="Gusev O."/>
        </authorList>
    </citation>
    <scope>NUCLEOTIDE SEQUENCE</scope>
    <source>
        <strain evidence="5">NIAS01</strain>
        <tissue evidence="5">Whole body or cell culture</tissue>
    </source>
</reference>
<gene>
    <name evidence="5" type="ORF">PVAND_015502</name>
</gene>
<dbReference type="PANTHER" id="PTHR24366">
    <property type="entry name" value="IG(IMMUNOGLOBULIN) AND LRR(LEUCINE RICH REPEAT) DOMAINS"/>
    <property type="match status" value="1"/>
</dbReference>
<accession>A0A9J6BDB3</accession>
<evidence type="ECO:0000256" key="2">
    <source>
        <dbReference type="ARBA" id="ARBA00022737"/>
    </source>
</evidence>
<dbReference type="PANTHER" id="PTHR24366:SF96">
    <property type="entry name" value="LEUCINE RICH REPEAT CONTAINING 53"/>
    <property type="match status" value="1"/>
</dbReference>
<dbReference type="SUPFAM" id="SSF52058">
    <property type="entry name" value="L domain-like"/>
    <property type="match status" value="1"/>
</dbReference>
<protein>
    <submittedName>
        <fullName evidence="5">Uncharacterized protein</fullName>
    </submittedName>
</protein>
<evidence type="ECO:0000313" key="6">
    <source>
        <dbReference type="Proteomes" id="UP001107558"/>
    </source>
</evidence>
<feature type="transmembrane region" description="Helical" evidence="3">
    <location>
        <begin position="300"/>
        <end position="324"/>
    </location>
</feature>
<keyword evidence="4" id="KW-0732">Signal</keyword>
<evidence type="ECO:0000256" key="3">
    <source>
        <dbReference type="SAM" id="Phobius"/>
    </source>
</evidence>
<sequence length="341" mass="39731">MRRLSIILLLISVASTIVIDCKFENECWYRLVNCNLYICRVNTFTNPTINYLEKTTGIHSSSMTHNKVQAIYSVSKNVGFIPHEMTKVFPNLVAISMYNENISTISQTNFKQYPNLIYINLKNNKITIINKDVFKFNTKLQVIMLEGNKISQIHPKVFDDLNQLKYLEMNGNECVNKDAKDRAEVLNLIEVIKQQCLLNNYSEVNELKDDVKSLNSMINSLMMTQNTHEENHKNIVHELMTNFETNKKDVNQKFESNIFNLKNEIVNNKKLINELKVNITHEESSNYQNFTKFVIQQEPIFFFVALPSLCLLSILNIVMIYFCYHNCSRNNSQKRSKAIIV</sequence>
<dbReference type="EMBL" id="JADBJN010000004">
    <property type="protein sequence ID" value="KAG5667523.1"/>
    <property type="molecule type" value="Genomic_DNA"/>
</dbReference>
<keyword evidence="3" id="KW-0472">Membrane</keyword>
<dbReference type="InterPro" id="IPR032675">
    <property type="entry name" value="LRR_dom_sf"/>
</dbReference>